<evidence type="ECO:0000256" key="8">
    <source>
        <dbReference type="SAM" id="Phobius"/>
    </source>
</evidence>
<dbReference type="PANTHER" id="PTHR24186">
    <property type="entry name" value="PROTEIN PHOSPHATASE 1 REGULATORY SUBUNIT"/>
    <property type="match status" value="1"/>
</dbReference>
<accession>A0A059CF23</accession>
<evidence type="ECO:0000256" key="5">
    <source>
        <dbReference type="ARBA" id="ARBA00023043"/>
    </source>
</evidence>
<evidence type="ECO:0000256" key="6">
    <source>
        <dbReference type="ARBA" id="ARBA00023136"/>
    </source>
</evidence>
<keyword evidence="2 8" id="KW-0812">Transmembrane</keyword>
<name>A0A059CF23_EUCGR</name>
<sequence>MKPVMRKWWKSSCDLEPREQHSKHQSRRTWTDRFMSFFEFSNRGYGRSPRLEYFKYKKQRDSPSDVRNALLVVAALITIATYQAMLQPPGGFWQDNSGSSSSSTGATSRGIESHKASQPVLGTKSLPSYILFIISNSAGFFASARMITVLRLGFPMQMELQVALFALIG</sequence>
<dbReference type="Gramene" id="KCW76854">
    <property type="protein sequence ID" value="KCW76854"/>
    <property type="gene ID" value="EUGRSUZ_D01208"/>
</dbReference>
<evidence type="ECO:0000256" key="3">
    <source>
        <dbReference type="ARBA" id="ARBA00022737"/>
    </source>
</evidence>
<evidence type="ECO:0000256" key="4">
    <source>
        <dbReference type="ARBA" id="ARBA00022989"/>
    </source>
</evidence>
<comment type="subcellular location">
    <subcellularLocation>
        <location evidence="1">Membrane</location>
        <topology evidence="1">Multi-pass membrane protein</topology>
    </subcellularLocation>
</comment>
<dbReference type="GO" id="GO:0016020">
    <property type="term" value="C:membrane"/>
    <property type="evidence" value="ECO:0007669"/>
    <property type="project" value="UniProtKB-SubCell"/>
</dbReference>
<feature type="transmembrane region" description="Helical" evidence="8">
    <location>
        <begin position="66"/>
        <end position="85"/>
    </location>
</feature>
<reference evidence="10" key="1">
    <citation type="submission" date="2013-07" db="EMBL/GenBank/DDBJ databases">
        <title>The genome of Eucalyptus grandis.</title>
        <authorList>
            <person name="Schmutz J."/>
            <person name="Hayes R."/>
            <person name="Myburg A."/>
            <person name="Tuskan G."/>
            <person name="Grattapaglia D."/>
            <person name="Rokhsar D.S."/>
        </authorList>
    </citation>
    <scope>NUCLEOTIDE SEQUENCE</scope>
    <source>
        <tissue evidence="10">Leaf extractions</tissue>
    </source>
</reference>
<gene>
    <name evidence="10" type="ORF">EUGRSUZ_D01208</name>
</gene>
<evidence type="ECO:0000256" key="2">
    <source>
        <dbReference type="ARBA" id="ARBA00022692"/>
    </source>
</evidence>
<feature type="non-terminal residue" evidence="10">
    <location>
        <position position="169"/>
    </location>
</feature>
<dbReference type="AlphaFoldDB" id="A0A059CF23"/>
<dbReference type="OMA" id="IATYQAM"/>
<dbReference type="EMBL" id="KK198756">
    <property type="protein sequence ID" value="KCW76854.1"/>
    <property type="molecule type" value="Genomic_DNA"/>
</dbReference>
<dbReference type="InParanoid" id="A0A059CF23"/>
<feature type="transmembrane region" description="Helical" evidence="8">
    <location>
        <begin position="129"/>
        <end position="150"/>
    </location>
</feature>
<evidence type="ECO:0000259" key="9">
    <source>
        <dbReference type="Pfam" id="PF13962"/>
    </source>
</evidence>
<dbReference type="Pfam" id="PF13962">
    <property type="entry name" value="PGG"/>
    <property type="match status" value="1"/>
</dbReference>
<evidence type="ECO:0000256" key="7">
    <source>
        <dbReference type="SAM" id="MobiDB-lite"/>
    </source>
</evidence>
<dbReference type="PANTHER" id="PTHR24186:SF56">
    <property type="entry name" value="PGG DOMAIN-CONTAINING PROTEIN"/>
    <property type="match status" value="1"/>
</dbReference>
<dbReference type="STRING" id="71139.A0A059CF23"/>
<keyword evidence="4 8" id="KW-1133">Transmembrane helix</keyword>
<evidence type="ECO:0000256" key="1">
    <source>
        <dbReference type="ARBA" id="ARBA00004141"/>
    </source>
</evidence>
<dbReference type="InterPro" id="IPR026961">
    <property type="entry name" value="PGG_dom"/>
</dbReference>
<protein>
    <recommendedName>
        <fullName evidence="9">PGG domain-containing protein</fullName>
    </recommendedName>
</protein>
<evidence type="ECO:0000313" key="10">
    <source>
        <dbReference type="EMBL" id="KCW76854.1"/>
    </source>
</evidence>
<proteinExistence type="predicted"/>
<feature type="region of interest" description="Disordered" evidence="7">
    <location>
        <begin position="95"/>
        <end position="115"/>
    </location>
</feature>
<keyword evidence="6 8" id="KW-0472">Membrane</keyword>
<keyword evidence="5" id="KW-0040">ANK repeat</keyword>
<feature type="compositionally biased region" description="Low complexity" evidence="7">
    <location>
        <begin position="97"/>
        <end position="108"/>
    </location>
</feature>
<keyword evidence="3" id="KW-0677">Repeat</keyword>
<feature type="domain" description="PGG" evidence="9">
    <location>
        <begin position="65"/>
        <end position="151"/>
    </location>
</feature>
<organism evidence="10">
    <name type="scientific">Eucalyptus grandis</name>
    <name type="common">Flooded gum</name>
    <dbReference type="NCBI Taxonomy" id="71139"/>
    <lineage>
        <taxon>Eukaryota</taxon>
        <taxon>Viridiplantae</taxon>
        <taxon>Streptophyta</taxon>
        <taxon>Embryophyta</taxon>
        <taxon>Tracheophyta</taxon>
        <taxon>Spermatophyta</taxon>
        <taxon>Magnoliopsida</taxon>
        <taxon>eudicotyledons</taxon>
        <taxon>Gunneridae</taxon>
        <taxon>Pentapetalae</taxon>
        <taxon>rosids</taxon>
        <taxon>malvids</taxon>
        <taxon>Myrtales</taxon>
        <taxon>Myrtaceae</taxon>
        <taxon>Myrtoideae</taxon>
        <taxon>Eucalypteae</taxon>
        <taxon>Eucalyptus</taxon>
    </lineage>
</organism>